<sequence>MPFGGGPEWLKARDPGLRAVRRSARVTLVACAGFYAARYGLGDHVAAIYALFGAIASGGMSFVPGTPRERARTLLAALPVAAALVTLGTVLGVHSWTAALGMLGVGFLVTYAGVGGPRTAGLAGGLQAFYILACFPPYDPAALGARLAGLATGMVLMAVAEVWLLPDFPPGRYADRLARAAALASRALRALAAQSRSPFESSELLMTASQELRLSRVPDDERPTSASARDRALCQGATYMRHLLAQTWQLAQHARDTPGTRDPAASRLLHASATACHGVALALSGQGSAPSDAPYTAAAADFEAHRIRLPMLGASSAAVVRGGAIALDIAYTGALLVTAVRIALGAPVPADATPPAERPGPFWYAGRPALSLYARRLQAHLTPRSVYFQNAVRIALALAAARLIVGELDLTHGLWALLATITVMRTSASGTRTALGPAFSGTLAGAAVTAVMLYSVADHVAVYAVVMLPLYLLAFAAGPVIGMGWGQAFSTLASVAAFAQLAPAGPGLAEVRFTDIVIGGVTGALVGLLAWPHGGTGELRRACSRLLDQGTRAVTEIIDTITGAGTAGDALARTRHAQEIAEASYAQYATERGPPDAGLAADTDWMAIMLAGNRVVTMGQSLVDHCPPGALAAWPLSATHLRDAAHHLRLAALPLMYNLRSRRWSPAPVDPPAPNTPTDHTVIADVCAASGRRAPDPLLYHAVDAAIWLAGLQRVVTAIRPATEGRTAAPG</sequence>
<dbReference type="InterPro" id="IPR049453">
    <property type="entry name" value="Memb_transporter_dom"/>
</dbReference>
<organism evidence="7 8">
    <name type="scientific">Streptomyces lydicus</name>
    <dbReference type="NCBI Taxonomy" id="47763"/>
    <lineage>
        <taxon>Bacteria</taxon>
        <taxon>Bacillati</taxon>
        <taxon>Actinomycetota</taxon>
        <taxon>Actinomycetes</taxon>
        <taxon>Kitasatosporales</taxon>
        <taxon>Streptomycetaceae</taxon>
        <taxon>Streptomyces</taxon>
    </lineage>
</organism>
<dbReference type="Pfam" id="PF13515">
    <property type="entry name" value="FUSC_2"/>
    <property type="match status" value="1"/>
</dbReference>
<accession>A0A3Q9KE50</accession>
<keyword evidence="4 5" id="KW-0472">Membrane</keyword>
<evidence type="ECO:0000256" key="5">
    <source>
        <dbReference type="SAM" id="Phobius"/>
    </source>
</evidence>
<name>A0A3Q9KE50_9ACTN</name>
<evidence type="ECO:0000313" key="7">
    <source>
        <dbReference type="EMBL" id="AZS74979.1"/>
    </source>
</evidence>
<dbReference type="EMBL" id="CP029042">
    <property type="protein sequence ID" value="AZS74979.1"/>
    <property type="molecule type" value="Genomic_DNA"/>
</dbReference>
<feature type="transmembrane region" description="Helical" evidence="5">
    <location>
        <begin position="460"/>
        <end position="481"/>
    </location>
</feature>
<gene>
    <name evidence="7" type="ORF">DDE74_32245</name>
</gene>
<evidence type="ECO:0000256" key="4">
    <source>
        <dbReference type="ARBA" id="ARBA00023136"/>
    </source>
</evidence>
<keyword evidence="3 5" id="KW-1133">Transmembrane helix</keyword>
<evidence type="ECO:0000259" key="6">
    <source>
        <dbReference type="Pfam" id="PF13515"/>
    </source>
</evidence>
<protein>
    <submittedName>
        <fullName evidence="7">FUSC family protein</fullName>
    </submittedName>
</protein>
<evidence type="ECO:0000313" key="8">
    <source>
        <dbReference type="Proteomes" id="UP000275579"/>
    </source>
</evidence>
<comment type="subcellular location">
    <subcellularLocation>
        <location evidence="1">Membrane</location>
        <topology evidence="1">Multi-pass membrane protein</topology>
    </subcellularLocation>
</comment>
<proteinExistence type="predicted"/>
<feature type="transmembrane region" description="Helical" evidence="5">
    <location>
        <begin position="434"/>
        <end position="454"/>
    </location>
</feature>
<feature type="transmembrane region" description="Helical" evidence="5">
    <location>
        <begin position="144"/>
        <end position="166"/>
    </location>
</feature>
<reference evidence="7 8" key="1">
    <citation type="submission" date="2018-04" db="EMBL/GenBank/DDBJ databases">
        <title>Complete genome sequences of Streptomyces lydicus strain WYEC and characterization of antagonistic properties of biological control agents.</title>
        <authorList>
            <person name="Mariita R.M."/>
            <person name="Sello J.K."/>
        </authorList>
    </citation>
    <scope>NUCLEOTIDE SEQUENCE [LARGE SCALE GENOMIC DNA]</scope>
    <source>
        <strain evidence="7 8">WYEC 108</strain>
    </source>
</reference>
<evidence type="ECO:0000256" key="2">
    <source>
        <dbReference type="ARBA" id="ARBA00022692"/>
    </source>
</evidence>
<feature type="transmembrane region" description="Helical" evidence="5">
    <location>
        <begin position="73"/>
        <end position="90"/>
    </location>
</feature>
<keyword evidence="2 5" id="KW-0812">Transmembrane</keyword>
<feature type="transmembrane region" description="Helical" evidence="5">
    <location>
        <begin position="96"/>
        <end position="114"/>
    </location>
</feature>
<dbReference type="RefSeq" id="WP_127153758.1">
    <property type="nucleotide sequence ID" value="NZ_CP029042.1"/>
</dbReference>
<dbReference type="AlphaFoldDB" id="A0A3Q9KE50"/>
<feature type="domain" description="Integral membrane bound transporter" evidence="6">
    <location>
        <begin position="403"/>
        <end position="526"/>
    </location>
</feature>
<dbReference type="GO" id="GO:0016020">
    <property type="term" value="C:membrane"/>
    <property type="evidence" value="ECO:0007669"/>
    <property type="project" value="UniProtKB-SubCell"/>
</dbReference>
<evidence type="ECO:0000256" key="3">
    <source>
        <dbReference type="ARBA" id="ARBA00022989"/>
    </source>
</evidence>
<feature type="transmembrane region" description="Helical" evidence="5">
    <location>
        <begin position="47"/>
        <end position="66"/>
    </location>
</feature>
<dbReference type="Proteomes" id="UP000275579">
    <property type="component" value="Chromosome"/>
</dbReference>
<evidence type="ECO:0000256" key="1">
    <source>
        <dbReference type="ARBA" id="ARBA00004141"/>
    </source>
</evidence>